<keyword evidence="8" id="KW-0812">Transmembrane</keyword>
<feature type="transmembrane region" description="Helical" evidence="8">
    <location>
        <begin position="21"/>
        <end position="45"/>
    </location>
</feature>
<dbReference type="SMART" id="SM00388">
    <property type="entry name" value="HisKA"/>
    <property type="match status" value="1"/>
</dbReference>
<evidence type="ECO:0000256" key="3">
    <source>
        <dbReference type="ARBA" id="ARBA00012438"/>
    </source>
</evidence>
<dbReference type="GO" id="GO:0000155">
    <property type="term" value="F:phosphorelay sensor kinase activity"/>
    <property type="evidence" value="ECO:0007669"/>
    <property type="project" value="InterPro"/>
</dbReference>
<dbReference type="SMART" id="SM00387">
    <property type="entry name" value="HATPase_c"/>
    <property type="match status" value="1"/>
</dbReference>
<sequence length="545" mass="61987">MSKKEKAILEKNIKNIAKGRLSSYFAFMTSFLIAAIIIFTMGFVFNHIKNLAMEYEANLKSFNYSLSALLGKTFDEAYEQDSIYKIVKTIDNFKARGMILYIYAVDSQTDRVFYSTDSDILNQTAQSAKKDLFLKYQGKDTLETSSSTKNYTLYIGMPVEKIAVSHLNALLKKVKIFIVLSLFVGVIASAIMSRIVLNPINELTKGVREFANGNFDFRLKKSKFAEINELVDAYNYMAFQLQDLYDSLELKVQERTIALERANQEIKETQAMMVHSEKMRSLGELVAGIAHEINNPVNFIHGNIMILENYVKDIFSLIDLYIANENSIPEEEMKKISKKKADMDLDFIRDDVKDLIKSCIEGTQRTKNIVLDLKNFSRMEEMVLTQFNIPKEIDTTLNILNNKYKNRITVVKEYDPNVPKIEAYGGQLNQVFMNILDNAQYAIKGEGTVTISVKQEGEKVVIKFSDTGEGIKKEDIKKVFEPFYTTKPVGQGTGLGMSITYRVIKNHNGEILVDSELGKGTTFTIKLPINYSGKNQDNTQETQEC</sequence>
<dbReference type="Gene3D" id="1.10.287.130">
    <property type="match status" value="1"/>
</dbReference>
<proteinExistence type="predicted"/>
<gene>
    <name evidence="11" type="ORF">IAA86_01735</name>
</gene>
<protein>
    <recommendedName>
        <fullName evidence="3">histidine kinase</fullName>
        <ecNumber evidence="3">2.7.13.3</ecNumber>
    </recommendedName>
</protein>
<dbReference type="InterPro" id="IPR036890">
    <property type="entry name" value="HATPase_C_sf"/>
</dbReference>
<dbReference type="InterPro" id="IPR005467">
    <property type="entry name" value="His_kinase_dom"/>
</dbReference>
<evidence type="ECO:0000256" key="8">
    <source>
        <dbReference type="SAM" id="Phobius"/>
    </source>
</evidence>
<dbReference type="InterPro" id="IPR003594">
    <property type="entry name" value="HATPase_dom"/>
</dbReference>
<dbReference type="PROSITE" id="PS50885">
    <property type="entry name" value="HAMP"/>
    <property type="match status" value="1"/>
</dbReference>
<dbReference type="InterPro" id="IPR003661">
    <property type="entry name" value="HisK_dim/P_dom"/>
</dbReference>
<evidence type="ECO:0000313" key="12">
    <source>
        <dbReference type="Proteomes" id="UP000886865"/>
    </source>
</evidence>
<feature type="domain" description="HAMP" evidence="10">
    <location>
        <begin position="194"/>
        <end position="246"/>
    </location>
</feature>
<dbReference type="EMBL" id="DVJQ01000016">
    <property type="protein sequence ID" value="HIS73725.1"/>
    <property type="molecule type" value="Genomic_DNA"/>
</dbReference>
<feature type="transmembrane region" description="Helical" evidence="8">
    <location>
        <begin position="176"/>
        <end position="197"/>
    </location>
</feature>
<evidence type="ECO:0000256" key="4">
    <source>
        <dbReference type="ARBA" id="ARBA00022553"/>
    </source>
</evidence>
<evidence type="ECO:0000256" key="2">
    <source>
        <dbReference type="ARBA" id="ARBA00004370"/>
    </source>
</evidence>
<dbReference type="GO" id="GO:0016020">
    <property type="term" value="C:membrane"/>
    <property type="evidence" value="ECO:0007669"/>
    <property type="project" value="UniProtKB-SubCell"/>
</dbReference>
<keyword evidence="6" id="KW-0418">Kinase</keyword>
<evidence type="ECO:0000256" key="7">
    <source>
        <dbReference type="SAM" id="Coils"/>
    </source>
</evidence>
<dbReference type="PROSITE" id="PS50109">
    <property type="entry name" value="HIS_KIN"/>
    <property type="match status" value="1"/>
</dbReference>
<dbReference type="InterPro" id="IPR036097">
    <property type="entry name" value="HisK_dim/P_sf"/>
</dbReference>
<evidence type="ECO:0000256" key="1">
    <source>
        <dbReference type="ARBA" id="ARBA00000085"/>
    </source>
</evidence>
<feature type="coiled-coil region" evidence="7">
    <location>
        <begin position="245"/>
        <end position="279"/>
    </location>
</feature>
<evidence type="ECO:0000259" key="9">
    <source>
        <dbReference type="PROSITE" id="PS50109"/>
    </source>
</evidence>
<dbReference type="SUPFAM" id="SSF47384">
    <property type="entry name" value="Homodimeric domain of signal transducing histidine kinase"/>
    <property type="match status" value="1"/>
</dbReference>
<keyword evidence="5" id="KW-0808">Transferase</keyword>
<dbReference type="SUPFAM" id="SSF55874">
    <property type="entry name" value="ATPase domain of HSP90 chaperone/DNA topoisomerase II/histidine kinase"/>
    <property type="match status" value="1"/>
</dbReference>
<dbReference type="PRINTS" id="PR00344">
    <property type="entry name" value="BCTRLSENSOR"/>
</dbReference>
<evidence type="ECO:0000256" key="5">
    <source>
        <dbReference type="ARBA" id="ARBA00022679"/>
    </source>
</evidence>
<dbReference type="InterPro" id="IPR003660">
    <property type="entry name" value="HAMP_dom"/>
</dbReference>
<dbReference type="Pfam" id="PF02518">
    <property type="entry name" value="HATPase_c"/>
    <property type="match status" value="1"/>
</dbReference>
<dbReference type="CDD" id="cd06225">
    <property type="entry name" value="HAMP"/>
    <property type="match status" value="1"/>
</dbReference>
<evidence type="ECO:0000313" key="11">
    <source>
        <dbReference type="EMBL" id="HIS73725.1"/>
    </source>
</evidence>
<dbReference type="SUPFAM" id="SSF158472">
    <property type="entry name" value="HAMP domain-like"/>
    <property type="match status" value="1"/>
</dbReference>
<reference evidence="11" key="2">
    <citation type="journal article" date="2021" name="PeerJ">
        <title>Extensive microbial diversity within the chicken gut microbiome revealed by metagenomics and culture.</title>
        <authorList>
            <person name="Gilroy R."/>
            <person name="Ravi A."/>
            <person name="Getino M."/>
            <person name="Pursley I."/>
            <person name="Horton D.L."/>
            <person name="Alikhan N.F."/>
            <person name="Baker D."/>
            <person name="Gharbi K."/>
            <person name="Hall N."/>
            <person name="Watson M."/>
            <person name="Adriaenssens E.M."/>
            <person name="Foster-Nyarko E."/>
            <person name="Jarju S."/>
            <person name="Secka A."/>
            <person name="Antonio M."/>
            <person name="Oren A."/>
            <person name="Chaudhuri R.R."/>
            <person name="La Ragione R."/>
            <person name="Hildebrand F."/>
            <person name="Pallen M.J."/>
        </authorList>
    </citation>
    <scope>NUCLEOTIDE SEQUENCE</scope>
    <source>
        <strain evidence="11">CHK152-2871</strain>
    </source>
</reference>
<keyword evidence="7" id="KW-0175">Coiled coil</keyword>
<comment type="caution">
    <text evidence="11">The sequence shown here is derived from an EMBL/GenBank/DDBJ whole genome shotgun (WGS) entry which is preliminary data.</text>
</comment>
<keyword evidence="8" id="KW-1133">Transmembrane helix</keyword>
<keyword evidence="4" id="KW-0597">Phosphoprotein</keyword>
<dbReference type="Pfam" id="PF00672">
    <property type="entry name" value="HAMP"/>
    <property type="match status" value="1"/>
</dbReference>
<comment type="catalytic activity">
    <reaction evidence="1">
        <text>ATP + protein L-histidine = ADP + protein N-phospho-L-histidine.</text>
        <dbReference type="EC" id="2.7.13.3"/>
    </reaction>
</comment>
<dbReference type="EC" id="2.7.13.3" evidence="3"/>
<dbReference type="SMART" id="SM00304">
    <property type="entry name" value="HAMP"/>
    <property type="match status" value="1"/>
</dbReference>
<name>A0A9D1FIB0_9BACT</name>
<evidence type="ECO:0000259" key="10">
    <source>
        <dbReference type="PROSITE" id="PS50885"/>
    </source>
</evidence>
<dbReference type="CDD" id="cd00082">
    <property type="entry name" value="HisKA"/>
    <property type="match status" value="1"/>
</dbReference>
<accession>A0A9D1FIB0</accession>
<keyword evidence="8" id="KW-0472">Membrane</keyword>
<organism evidence="11 12">
    <name type="scientific">Candidatus Galligastranaerophilus intestinavium</name>
    <dbReference type="NCBI Taxonomy" id="2840836"/>
    <lineage>
        <taxon>Bacteria</taxon>
        <taxon>Candidatus Galligastranaerophilus</taxon>
    </lineage>
</organism>
<dbReference type="Proteomes" id="UP000886865">
    <property type="component" value="Unassembled WGS sequence"/>
</dbReference>
<dbReference type="Gene3D" id="3.30.565.10">
    <property type="entry name" value="Histidine kinase-like ATPase, C-terminal domain"/>
    <property type="match status" value="1"/>
</dbReference>
<comment type="subcellular location">
    <subcellularLocation>
        <location evidence="2">Membrane</location>
    </subcellularLocation>
</comment>
<dbReference type="PANTHER" id="PTHR43065:SF50">
    <property type="entry name" value="HISTIDINE KINASE"/>
    <property type="match status" value="1"/>
</dbReference>
<dbReference type="AlphaFoldDB" id="A0A9D1FIB0"/>
<dbReference type="InterPro" id="IPR004358">
    <property type="entry name" value="Sig_transdc_His_kin-like_C"/>
</dbReference>
<feature type="domain" description="Histidine kinase" evidence="9">
    <location>
        <begin position="288"/>
        <end position="531"/>
    </location>
</feature>
<evidence type="ECO:0000256" key="6">
    <source>
        <dbReference type="ARBA" id="ARBA00022777"/>
    </source>
</evidence>
<reference evidence="11" key="1">
    <citation type="submission" date="2020-10" db="EMBL/GenBank/DDBJ databases">
        <authorList>
            <person name="Gilroy R."/>
        </authorList>
    </citation>
    <scope>NUCLEOTIDE SEQUENCE</scope>
    <source>
        <strain evidence="11">CHK152-2871</strain>
    </source>
</reference>
<dbReference type="Gene3D" id="6.10.340.10">
    <property type="match status" value="1"/>
</dbReference>
<dbReference type="PANTHER" id="PTHR43065">
    <property type="entry name" value="SENSOR HISTIDINE KINASE"/>
    <property type="match status" value="1"/>
</dbReference>